<gene>
    <name evidence="5" type="ORF">KYY02_32740</name>
</gene>
<evidence type="ECO:0000259" key="4">
    <source>
        <dbReference type="PROSITE" id="PS52019"/>
    </source>
</evidence>
<dbReference type="InterPro" id="IPR055123">
    <property type="entry name" value="SpnB-like_Rossmann"/>
</dbReference>
<dbReference type="InterPro" id="IPR042104">
    <property type="entry name" value="PKS_dehydratase_sf"/>
</dbReference>
<dbReference type="InterPro" id="IPR049900">
    <property type="entry name" value="PKS_mFAS_DH"/>
</dbReference>
<sequence>TAATAMAAGHLHVRGVRVDWEAFFAGSGARRVDLPTYAFQRERFWPNVLPSVGDVTAAGLGAADHPLLGAAVILGGTDGALLTGRLSAQTHPWLADHAVLDTILLPGTAFLELAIRAGDQVGCDLVEELTLEAPLILPENGSVQIQVWVGVEDESGRRELTLHSSAGDDGVSWIRNATGVLRADGRSGGGVSLAEWPPVGAEIVDLDGFYEHMVDGGFGYGPVFQGLRAAWRRGDEVFAEVVLPEGVSAESFGLHPALLDAALHAIGLAGDADGVGRLPFAWSGVRLHASGATVLRVRLAPSSTDRVALTVADGAGAPVATIDSLMLRPVSQEQLAVDDLGDALFGLDWVPAPVPRADGDVPTVEWTDLGALETLASSAELPDFVVLARPITSVSDAVSSVAHEAAHEMAHWALNAVQTWLSEERSDVARLVVVTGGAVAVADDGDVRDVAQAAVWGLVRSAQSENPDRIVLVDLDDEAASLEALPVALATGEPQFALRSGVLHVPRLVRARRSVV</sequence>
<evidence type="ECO:0000313" key="6">
    <source>
        <dbReference type="Proteomes" id="UP001567537"/>
    </source>
</evidence>
<dbReference type="Proteomes" id="UP001567537">
    <property type="component" value="Unassembled WGS sequence"/>
</dbReference>
<dbReference type="PROSITE" id="PS52019">
    <property type="entry name" value="PKS_MFAS_DH"/>
    <property type="match status" value="1"/>
</dbReference>
<dbReference type="Gene3D" id="3.40.50.11460">
    <property type="match status" value="1"/>
</dbReference>
<keyword evidence="2" id="KW-0511">Multifunctional enzyme</keyword>
<keyword evidence="6" id="KW-1185">Reference proteome</keyword>
<dbReference type="Pfam" id="PF22953">
    <property type="entry name" value="SpnB_Rossmann"/>
    <property type="match status" value="1"/>
</dbReference>
<dbReference type="Pfam" id="PF21089">
    <property type="entry name" value="PKS_DH_N"/>
    <property type="match status" value="1"/>
</dbReference>
<dbReference type="Gene3D" id="3.10.129.110">
    <property type="entry name" value="Polyketide synthase dehydratase"/>
    <property type="match status" value="1"/>
</dbReference>
<accession>A0ABV4JB69</accession>
<keyword evidence="1" id="KW-0808">Transferase</keyword>
<dbReference type="PANTHER" id="PTHR43775">
    <property type="entry name" value="FATTY ACID SYNTHASE"/>
    <property type="match status" value="1"/>
</dbReference>
<evidence type="ECO:0000313" key="5">
    <source>
        <dbReference type="EMBL" id="MEZ3183252.1"/>
    </source>
</evidence>
<dbReference type="InterPro" id="IPR036291">
    <property type="entry name" value="NAD(P)-bd_dom_sf"/>
</dbReference>
<dbReference type="EMBL" id="JAHWZY010000104">
    <property type="protein sequence ID" value="MEZ3183252.1"/>
    <property type="molecule type" value="Genomic_DNA"/>
</dbReference>
<protein>
    <submittedName>
        <fullName evidence="5">Polyketide synthase dehydratase domain-containing protein</fullName>
    </submittedName>
</protein>
<feature type="active site" description="Proton donor; for dehydratase activity" evidence="3">
    <location>
        <position position="260"/>
    </location>
</feature>
<dbReference type="RefSeq" id="WP_371244820.1">
    <property type="nucleotide sequence ID" value="NZ_JAHWZY010000104.1"/>
</dbReference>
<reference evidence="5 6" key="1">
    <citation type="journal article" date="2021" name="Res Sq">
        <title>Streptomyces Pimoensis sp. nov., Isolated From the Taklimakan Desert in Xinjiang, China.</title>
        <authorList>
            <person name="Zhang P."/>
            <person name="Luo X."/>
            <person name="Luo X."/>
            <person name="Liu Z."/>
            <person name="Xia Z."/>
            <person name="Wan C."/>
            <person name="zhang L."/>
        </authorList>
    </citation>
    <scope>NUCLEOTIDE SEQUENCE [LARGE SCALE GENOMIC DNA]</scope>
    <source>
        <strain evidence="5 6">TRM75549</strain>
    </source>
</reference>
<dbReference type="InterPro" id="IPR049551">
    <property type="entry name" value="PKS_DH_C"/>
</dbReference>
<dbReference type="InterPro" id="IPR050091">
    <property type="entry name" value="PKS_NRPS_Biosynth_Enz"/>
</dbReference>
<feature type="non-terminal residue" evidence="5">
    <location>
        <position position="1"/>
    </location>
</feature>
<dbReference type="Gene3D" id="3.30.70.3290">
    <property type="match status" value="1"/>
</dbReference>
<evidence type="ECO:0000256" key="3">
    <source>
        <dbReference type="PROSITE-ProRule" id="PRU01363"/>
    </source>
</evidence>
<dbReference type="SMART" id="SM00826">
    <property type="entry name" value="PKS_DH"/>
    <property type="match status" value="1"/>
</dbReference>
<feature type="non-terminal residue" evidence="5">
    <location>
        <position position="516"/>
    </location>
</feature>
<dbReference type="PANTHER" id="PTHR43775:SF51">
    <property type="entry name" value="INACTIVE PHENOLPHTHIOCEROL SYNTHESIS POLYKETIDE SYNTHASE TYPE I PKS1-RELATED"/>
    <property type="match status" value="1"/>
</dbReference>
<feature type="active site" description="Proton acceptor; for dehydratase activity" evidence="3">
    <location>
        <position position="97"/>
    </location>
</feature>
<dbReference type="SUPFAM" id="SSF51735">
    <property type="entry name" value="NAD(P)-binding Rossmann-fold domains"/>
    <property type="match status" value="1"/>
</dbReference>
<evidence type="ECO:0000256" key="2">
    <source>
        <dbReference type="ARBA" id="ARBA00023268"/>
    </source>
</evidence>
<dbReference type="InterPro" id="IPR020807">
    <property type="entry name" value="PKS_DH"/>
</dbReference>
<feature type="domain" description="PKS/mFAS DH" evidence="4">
    <location>
        <begin position="65"/>
        <end position="336"/>
    </location>
</feature>
<feature type="region of interest" description="C-terminal hotdog fold" evidence="3">
    <location>
        <begin position="201"/>
        <end position="336"/>
    </location>
</feature>
<name>A0ABV4JB69_9ACTN</name>
<dbReference type="Pfam" id="PF14765">
    <property type="entry name" value="PS-DH"/>
    <property type="match status" value="1"/>
</dbReference>
<comment type="caution">
    <text evidence="5">The sequence shown here is derived from an EMBL/GenBank/DDBJ whole genome shotgun (WGS) entry which is preliminary data.</text>
</comment>
<evidence type="ECO:0000256" key="1">
    <source>
        <dbReference type="ARBA" id="ARBA00022679"/>
    </source>
</evidence>
<proteinExistence type="predicted"/>
<dbReference type="InterPro" id="IPR049552">
    <property type="entry name" value="PKS_DH_N"/>
</dbReference>
<organism evidence="5 6">
    <name type="scientific">Streptomyces pimonensis</name>
    <dbReference type="NCBI Taxonomy" id="2860288"/>
    <lineage>
        <taxon>Bacteria</taxon>
        <taxon>Bacillati</taxon>
        <taxon>Actinomycetota</taxon>
        <taxon>Actinomycetes</taxon>
        <taxon>Kitasatosporales</taxon>
        <taxon>Streptomycetaceae</taxon>
        <taxon>Streptomyces</taxon>
    </lineage>
</organism>
<feature type="region of interest" description="N-terminal hotdog fold" evidence="3">
    <location>
        <begin position="65"/>
        <end position="188"/>
    </location>
</feature>